<reference evidence="3" key="1">
    <citation type="submission" date="2016-11" db="UniProtKB">
        <authorList>
            <consortium name="WormBaseParasite"/>
        </authorList>
    </citation>
    <scope>IDENTIFICATION</scope>
</reference>
<dbReference type="Proteomes" id="UP000095280">
    <property type="component" value="Unplaced"/>
</dbReference>
<name>A0A1I8ICM3_9PLAT</name>
<protein>
    <submittedName>
        <fullName evidence="3">PHD-type domain-containing protein</fullName>
    </submittedName>
</protein>
<feature type="compositionally biased region" description="Polar residues" evidence="1">
    <location>
        <begin position="738"/>
        <end position="751"/>
    </location>
</feature>
<keyword evidence="2" id="KW-1185">Reference proteome</keyword>
<accession>A0A1I8ICM3</accession>
<sequence length="1426" mass="153820">TLAASRMLSTVSRTSPTVDPFAANKFFISMPSCSALSCSSSYSDFSKSNLAAESVDEALSTLAVPSRVDRAPCSCVGQDGIFIGGFSTKGRQQPASRVMAVLPGIATSKEKSVVKKCPYRLSGVENAEHFICECPAFTQDRLTYLGPNPDLSDVFRPDNLCQLGYRASASPPPGLSGGGQRCGHRHHRNFLRDTAAIAARGRLGFASVSFTIAPNSPAMLPVWPTKSDLRCSSCDLLLRPVTILSQLYQHSPQVVQFGRLPVVPRSQESHRRPCKSRHWSQRLPPRLLLQRHCPVITLHMSLIEPSGSQSHGVQPVPEIQNRTGGQITGVRDVDLAAARAAVSHRTRQRFARLRSQRVAPAGQAASDGRLPMESLPTALAAHPGRVVQALGAPAAARIARVGDAEVDVAIAAAASAVARRRVAVEIHVASLAAVADVAGLAVADGSRRCLRSQVAACGVLHTAVLAARTPARTAGRDIRDDGSRAGAPAADDVALSATGAQLRTVARLAAFVREPAKTVVIWCAFAATNLGPFMRVTESQCRYKYELVMTGAQFRNLDRIRLTNDIRQAGALAADFLAVEKLGATIVSLASRAASTAGAQHRPGNAVTAQALHQASALVRHSRSHLPIGTPIVETVVQTRLHGFLGVGADRLRLNAASTGWIRDLQHRCRLGWWRAALHMVEKERLPAVLSAVADAGTLLWTEYAKWNSEFSAAGCSWRSLSRCAAKLTNFHCHNVPSGGQSHRSTAQRNGQRVGRSLSRRPNAQAVTASQCALLRPGDPGKPHAVRRLGDVHHAAINAEFGHKIAGFELVAATPCKESSPVNPGLHVQAPLVRSQTELRLPPTSHLQAVQPIFYSAQQFNFLLIRRRAQTFSLDKEEICSPVASFALHVDLAGALSGVLVAALVANRAFNSAIAFATALCPVRLQVPVARLAAVAPAPGNEGLAEARLGLVGLLLAEGIPDAGPVAVAGYADVRILQSFPIVSIESGLAFLAVITRGVVLAVQALTAADAASSLLVPLARPVHLVDVLRNRVEDHLALVGRRHSRVGRAADHVVDVLPTTDRHARESFFALFGEVTVPGLWPIASENHNQMSESEFVLQVQLKNHVLFARLGQPPAVSLTVALSCDFLLSHMKHTVPLLGHTLIGSFSPQVDEAFRFASRPSSRSPCDGNRIGSSLRKPAMLQQDVFTPNLRHDLLRRSKMAQPRLIDAITKELKQQITQHLAVHLDQLVDPAVTVDNMLVDDNGKKLYYAIEKAYVRCSITVSRREKQSGRLPVKKLRQGAAANVTDTVQSEAANALARTERGISAVASSKTKLVWQMRDPSSLLRLPCLIRFVETKAAEMTSLALERICSECITGLLPPAQQGNNYHYFLRTRDRARVDEAAHPVQVKVKWALDDVKLSIKVRRMTAGTRVQRRRRHGATMRP</sequence>
<evidence type="ECO:0000256" key="1">
    <source>
        <dbReference type="SAM" id="MobiDB-lite"/>
    </source>
</evidence>
<evidence type="ECO:0000313" key="3">
    <source>
        <dbReference type="WBParaSite" id="maker-uti_cns_0011341-snap-gene-0.3-mRNA-1"/>
    </source>
</evidence>
<dbReference type="WBParaSite" id="maker-uti_cns_0011341-snap-gene-0.3-mRNA-1">
    <property type="protein sequence ID" value="maker-uti_cns_0011341-snap-gene-0.3-mRNA-1"/>
    <property type="gene ID" value="maker-uti_cns_0011341-snap-gene-0.3"/>
</dbReference>
<evidence type="ECO:0000313" key="2">
    <source>
        <dbReference type="Proteomes" id="UP000095280"/>
    </source>
</evidence>
<feature type="region of interest" description="Disordered" evidence="1">
    <location>
        <begin position="735"/>
        <end position="763"/>
    </location>
</feature>
<organism evidence="2 3">
    <name type="scientific">Macrostomum lignano</name>
    <dbReference type="NCBI Taxonomy" id="282301"/>
    <lineage>
        <taxon>Eukaryota</taxon>
        <taxon>Metazoa</taxon>
        <taxon>Spiralia</taxon>
        <taxon>Lophotrochozoa</taxon>
        <taxon>Platyhelminthes</taxon>
        <taxon>Rhabditophora</taxon>
        <taxon>Macrostomorpha</taxon>
        <taxon>Macrostomida</taxon>
        <taxon>Macrostomidae</taxon>
        <taxon>Macrostomum</taxon>
    </lineage>
</organism>
<proteinExistence type="predicted"/>